<evidence type="ECO:0000256" key="1">
    <source>
        <dbReference type="ARBA" id="ARBA00023015"/>
    </source>
</evidence>
<comment type="caution">
    <text evidence="6">The sequence shown here is derived from an EMBL/GenBank/DDBJ whole genome shotgun (WGS) entry which is preliminary data.</text>
</comment>
<keyword evidence="3" id="KW-0804">Transcription</keyword>
<evidence type="ECO:0000313" key="7">
    <source>
        <dbReference type="Proteomes" id="UP000076796"/>
    </source>
</evidence>
<dbReference type="Pfam" id="PF00440">
    <property type="entry name" value="TetR_N"/>
    <property type="match status" value="1"/>
</dbReference>
<dbReference type="OrthoDB" id="9814200at2"/>
<dbReference type="EMBL" id="LWMH01000001">
    <property type="protein sequence ID" value="KZS48213.1"/>
    <property type="molecule type" value="Genomic_DNA"/>
</dbReference>
<gene>
    <name evidence="6" type="ORF">AWU65_20900</name>
</gene>
<organism evidence="6 7">
    <name type="scientific">Paenibacillus glucanolyticus</name>
    <dbReference type="NCBI Taxonomy" id="59843"/>
    <lineage>
        <taxon>Bacteria</taxon>
        <taxon>Bacillati</taxon>
        <taxon>Bacillota</taxon>
        <taxon>Bacilli</taxon>
        <taxon>Bacillales</taxon>
        <taxon>Paenibacillaceae</taxon>
        <taxon>Paenibacillus</taxon>
    </lineage>
</organism>
<keyword evidence="2 4" id="KW-0238">DNA-binding</keyword>
<dbReference type="InterPro" id="IPR049484">
    <property type="entry name" value="Rv0078-like_C"/>
</dbReference>
<dbReference type="AlphaFoldDB" id="A0A163LKU1"/>
<dbReference type="InterPro" id="IPR001647">
    <property type="entry name" value="HTH_TetR"/>
</dbReference>
<dbReference type="GO" id="GO:0003677">
    <property type="term" value="F:DNA binding"/>
    <property type="evidence" value="ECO:0007669"/>
    <property type="project" value="UniProtKB-UniRule"/>
</dbReference>
<proteinExistence type="predicted"/>
<evidence type="ECO:0000259" key="5">
    <source>
        <dbReference type="PROSITE" id="PS50977"/>
    </source>
</evidence>
<name>A0A163LKU1_9BACL</name>
<evidence type="ECO:0000256" key="3">
    <source>
        <dbReference type="ARBA" id="ARBA00023163"/>
    </source>
</evidence>
<dbReference type="PANTHER" id="PTHR47506:SF6">
    <property type="entry name" value="HTH-TYPE TRANSCRIPTIONAL REPRESSOR NEMR"/>
    <property type="match status" value="1"/>
</dbReference>
<keyword evidence="7" id="KW-1185">Reference proteome</keyword>
<reference evidence="6" key="1">
    <citation type="journal article" date="2016" name="Genome Announc.">
        <title>Draft genomes of two strains of Paenibacillus glucanolyticus with capability to degrade lignocellulose.</title>
        <authorList>
            <person name="Mathews S.L."/>
            <person name="Pawlak J."/>
            <person name="Grunden A.M."/>
        </authorList>
    </citation>
    <scope>NUCLEOTIDE SEQUENCE [LARGE SCALE GENOMIC DNA]</scope>
    <source>
        <strain evidence="6">SLM1</strain>
    </source>
</reference>
<accession>A0A163LKU1</accession>
<evidence type="ECO:0000256" key="2">
    <source>
        <dbReference type="ARBA" id="ARBA00023125"/>
    </source>
</evidence>
<feature type="DNA-binding region" description="H-T-H motif" evidence="4">
    <location>
        <begin position="32"/>
        <end position="51"/>
    </location>
</feature>
<dbReference type="STRING" id="59843.A3958_20085"/>
<dbReference type="SUPFAM" id="SSF46689">
    <property type="entry name" value="Homeodomain-like"/>
    <property type="match status" value="1"/>
</dbReference>
<dbReference type="RefSeq" id="WP_006209586.1">
    <property type="nucleotide sequence ID" value="NZ_CP147845.1"/>
</dbReference>
<evidence type="ECO:0000313" key="6">
    <source>
        <dbReference type="EMBL" id="KZS48213.1"/>
    </source>
</evidence>
<feature type="domain" description="HTH tetR-type" evidence="5">
    <location>
        <begin position="9"/>
        <end position="69"/>
    </location>
</feature>
<dbReference type="GeneID" id="97556274"/>
<protein>
    <submittedName>
        <fullName evidence="6">Transcriptional regulator</fullName>
    </submittedName>
</protein>
<dbReference type="PROSITE" id="PS50977">
    <property type="entry name" value="HTH_TETR_2"/>
    <property type="match status" value="1"/>
</dbReference>
<dbReference type="Proteomes" id="UP000076796">
    <property type="component" value="Unassembled WGS sequence"/>
</dbReference>
<dbReference type="PRINTS" id="PR00455">
    <property type="entry name" value="HTHTETR"/>
</dbReference>
<dbReference type="PANTHER" id="PTHR47506">
    <property type="entry name" value="TRANSCRIPTIONAL REGULATORY PROTEIN"/>
    <property type="match status" value="1"/>
</dbReference>
<dbReference type="InterPro" id="IPR009057">
    <property type="entry name" value="Homeodomain-like_sf"/>
</dbReference>
<dbReference type="Pfam" id="PF21351">
    <property type="entry name" value="TetR_C_41"/>
    <property type="match status" value="1"/>
</dbReference>
<evidence type="ECO:0000256" key="4">
    <source>
        <dbReference type="PROSITE-ProRule" id="PRU00335"/>
    </source>
</evidence>
<dbReference type="Gene3D" id="1.10.357.10">
    <property type="entry name" value="Tetracycline Repressor, domain 2"/>
    <property type="match status" value="1"/>
</dbReference>
<sequence length="198" mass="22128">MRRSKSETHGTIQLLLKVARAHFTDKGYANTALEEVADEAKVTRGALYHHFKNKQGLFLAVLELVQTEIADRVEQEATSSEDPWNQLLLGCRAFITAVVEPQNKRIMLIDGPSVVGWEAWREMDEQNSMTHLREQLVLMQEQGILKPVPVDALTHALSGALNECSLWIAQMPETAGGLQETMDVITGMLEGFRMKSLA</sequence>
<keyword evidence="1" id="KW-0805">Transcription regulation</keyword>